<organism evidence="11 12">
    <name type="scientific">Holzapfeliella floricola DSM 23037 = JCM 16512</name>
    <dbReference type="NCBI Taxonomy" id="1423744"/>
    <lineage>
        <taxon>Bacteria</taxon>
        <taxon>Bacillati</taxon>
        <taxon>Bacillota</taxon>
        <taxon>Bacilli</taxon>
        <taxon>Lactobacillales</taxon>
        <taxon>Lactobacillaceae</taxon>
        <taxon>Holzapfeliella</taxon>
    </lineage>
</organism>
<accession>A0A0R2DRN4</accession>
<proteinExistence type="inferred from homology"/>
<keyword evidence="5" id="KW-0819">tRNA processing</keyword>
<evidence type="ECO:0000256" key="1">
    <source>
        <dbReference type="ARBA" id="ARBA00004496"/>
    </source>
</evidence>
<dbReference type="Gene3D" id="3.40.50.300">
    <property type="entry name" value="P-loop containing nucleotide triphosphate hydrolases"/>
    <property type="match status" value="1"/>
</dbReference>
<protein>
    <recommendedName>
        <fullName evidence="3">tRNA threonylcarbamoyladenosine biosynthesis protein TsaE</fullName>
    </recommendedName>
    <alternativeName>
        <fullName evidence="10">t(6)A37 threonylcarbamoyladenosine biosynthesis protein TsaE</fullName>
    </alternativeName>
</protein>
<dbReference type="PANTHER" id="PTHR33540:SF2">
    <property type="entry name" value="TRNA THREONYLCARBAMOYLADENOSINE BIOSYNTHESIS PROTEIN TSAE"/>
    <property type="match status" value="1"/>
</dbReference>
<evidence type="ECO:0000313" key="11">
    <source>
        <dbReference type="EMBL" id="KRN03511.1"/>
    </source>
</evidence>
<dbReference type="AlphaFoldDB" id="A0A0R2DRN4"/>
<evidence type="ECO:0000256" key="2">
    <source>
        <dbReference type="ARBA" id="ARBA00007599"/>
    </source>
</evidence>
<keyword evidence="8" id="KW-0067">ATP-binding</keyword>
<dbReference type="NCBIfam" id="TIGR00150">
    <property type="entry name" value="T6A_YjeE"/>
    <property type="match status" value="1"/>
</dbReference>
<sequence length="162" mass="18400">MNEMQFVTQDESQTMAFGQQLGQLVTPKTLILLDGDLGAGKTTLTKGIATALGVKRPIKSPTFTIVREYLKGRLPLFHMDMYRLEDGDMSSIDLQSYFDQGPVIVMEWSVNVLDQLPEDYLRIKIERLDNEIDSTKRHFILEAIGEKNNELIEELKKTSFSG</sequence>
<dbReference type="GO" id="GO:0002949">
    <property type="term" value="P:tRNA threonylcarbamoyladenosine modification"/>
    <property type="evidence" value="ECO:0007669"/>
    <property type="project" value="InterPro"/>
</dbReference>
<gene>
    <name evidence="11" type="ORF">FC86_GL000615</name>
</gene>
<comment type="subcellular location">
    <subcellularLocation>
        <location evidence="1">Cytoplasm</location>
    </subcellularLocation>
</comment>
<dbReference type="PANTHER" id="PTHR33540">
    <property type="entry name" value="TRNA THREONYLCARBAMOYLADENOSINE BIOSYNTHESIS PROTEIN TSAE"/>
    <property type="match status" value="1"/>
</dbReference>
<evidence type="ECO:0000256" key="3">
    <source>
        <dbReference type="ARBA" id="ARBA00019010"/>
    </source>
</evidence>
<keyword evidence="6" id="KW-0479">Metal-binding</keyword>
<dbReference type="InterPro" id="IPR003442">
    <property type="entry name" value="T6A_TsaE"/>
</dbReference>
<dbReference type="InterPro" id="IPR027417">
    <property type="entry name" value="P-loop_NTPase"/>
</dbReference>
<dbReference type="Proteomes" id="UP000051378">
    <property type="component" value="Unassembled WGS sequence"/>
</dbReference>
<evidence type="ECO:0000256" key="10">
    <source>
        <dbReference type="ARBA" id="ARBA00032441"/>
    </source>
</evidence>
<dbReference type="GO" id="GO:0046872">
    <property type="term" value="F:metal ion binding"/>
    <property type="evidence" value="ECO:0007669"/>
    <property type="project" value="UniProtKB-KW"/>
</dbReference>
<dbReference type="PATRIC" id="fig|1423744.4.peg.633"/>
<dbReference type="GO" id="GO:0016787">
    <property type="term" value="F:hydrolase activity"/>
    <property type="evidence" value="ECO:0007669"/>
    <property type="project" value="UniProtKB-KW"/>
</dbReference>
<dbReference type="GO" id="GO:0005524">
    <property type="term" value="F:ATP binding"/>
    <property type="evidence" value="ECO:0007669"/>
    <property type="project" value="UniProtKB-KW"/>
</dbReference>
<comment type="similarity">
    <text evidence="2">Belongs to the TsaE family.</text>
</comment>
<reference evidence="11 12" key="1">
    <citation type="journal article" date="2015" name="Genome Announc.">
        <title>Expanding the biotechnology potential of lactobacilli through comparative genomics of 213 strains and associated genera.</title>
        <authorList>
            <person name="Sun Z."/>
            <person name="Harris H.M."/>
            <person name="McCann A."/>
            <person name="Guo C."/>
            <person name="Argimon S."/>
            <person name="Zhang W."/>
            <person name="Yang X."/>
            <person name="Jeffery I.B."/>
            <person name="Cooney J.C."/>
            <person name="Kagawa T.F."/>
            <person name="Liu W."/>
            <person name="Song Y."/>
            <person name="Salvetti E."/>
            <person name="Wrobel A."/>
            <person name="Rasinkangas P."/>
            <person name="Parkhill J."/>
            <person name="Rea M.C."/>
            <person name="O'Sullivan O."/>
            <person name="Ritari J."/>
            <person name="Douillard F.P."/>
            <person name="Paul Ross R."/>
            <person name="Yang R."/>
            <person name="Briner A.E."/>
            <person name="Felis G.E."/>
            <person name="de Vos W.M."/>
            <person name="Barrangou R."/>
            <person name="Klaenhammer T.R."/>
            <person name="Caufield P.W."/>
            <person name="Cui Y."/>
            <person name="Zhang H."/>
            <person name="O'Toole P.W."/>
        </authorList>
    </citation>
    <scope>NUCLEOTIDE SEQUENCE [LARGE SCALE GENOMIC DNA]</scope>
    <source>
        <strain evidence="11 12">DSM 23037</strain>
    </source>
</reference>
<evidence type="ECO:0000256" key="9">
    <source>
        <dbReference type="ARBA" id="ARBA00022842"/>
    </source>
</evidence>
<evidence type="ECO:0000256" key="8">
    <source>
        <dbReference type="ARBA" id="ARBA00022840"/>
    </source>
</evidence>
<keyword evidence="9" id="KW-0460">Magnesium</keyword>
<dbReference type="SUPFAM" id="SSF52540">
    <property type="entry name" value="P-loop containing nucleoside triphosphate hydrolases"/>
    <property type="match status" value="1"/>
</dbReference>
<keyword evidence="11" id="KW-0378">Hydrolase</keyword>
<keyword evidence="4" id="KW-0963">Cytoplasm</keyword>
<keyword evidence="12" id="KW-1185">Reference proteome</keyword>
<dbReference type="EMBL" id="AYZL01000020">
    <property type="protein sequence ID" value="KRN03511.1"/>
    <property type="molecule type" value="Genomic_DNA"/>
</dbReference>
<name>A0A0R2DRN4_9LACO</name>
<evidence type="ECO:0000313" key="12">
    <source>
        <dbReference type="Proteomes" id="UP000051378"/>
    </source>
</evidence>
<comment type="caution">
    <text evidence="11">The sequence shown here is derived from an EMBL/GenBank/DDBJ whole genome shotgun (WGS) entry which is preliminary data.</text>
</comment>
<dbReference type="STRING" id="1423744.FC86_GL000615"/>
<keyword evidence="7" id="KW-0547">Nucleotide-binding</keyword>
<evidence type="ECO:0000256" key="5">
    <source>
        <dbReference type="ARBA" id="ARBA00022694"/>
    </source>
</evidence>
<evidence type="ECO:0000256" key="4">
    <source>
        <dbReference type="ARBA" id="ARBA00022490"/>
    </source>
</evidence>
<dbReference type="GO" id="GO:0005737">
    <property type="term" value="C:cytoplasm"/>
    <property type="evidence" value="ECO:0007669"/>
    <property type="project" value="UniProtKB-SubCell"/>
</dbReference>
<dbReference type="Pfam" id="PF02367">
    <property type="entry name" value="TsaE"/>
    <property type="match status" value="1"/>
</dbReference>
<evidence type="ECO:0000256" key="7">
    <source>
        <dbReference type="ARBA" id="ARBA00022741"/>
    </source>
</evidence>
<evidence type="ECO:0000256" key="6">
    <source>
        <dbReference type="ARBA" id="ARBA00022723"/>
    </source>
</evidence>